<dbReference type="InterPro" id="IPR027417">
    <property type="entry name" value="P-loop_NTPase"/>
</dbReference>
<comment type="caution">
    <text evidence="2">The sequence shown here is derived from an EMBL/GenBank/DDBJ whole genome shotgun (WGS) entry which is preliminary data.</text>
</comment>
<accession>A0ABV7N447</accession>
<dbReference type="EMBL" id="JBHRVQ010000001">
    <property type="protein sequence ID" value="MFC3387861.1"/>
    <property type="molecule type" value="Genomic_DNA"/>
</dbReference>
<gene>
    <name evidence="2" type="ORF">ACFOEO_04510</name>
</gene>
<evidence type="ECO:0000313" key="3">
    <source>
        <dbReference type="Proteomes" id="UP001595637"/>
    </source>
</evidence>
<dbReference type="Proteomes" id="UP001595637">
    <property type="component" value="Unassembled WGS sequence"/>
</dbReference>
<proteinExistence type="predicted"/>
<dbReference type="Pfam" id="PF00485">
    <property type="entry name" value="PRK"/>
    <property type="match status" value="1"/>
</dbReference>
<reference evidence="3" key="1">
    <citation type="journal article" date="2019" name="Int. J. Syst. Evol. Microbiol.">
        <title>The Global Catalogue of Microorganisms (GCM) 10K type strain sequencing project: providing services to taxonomists for standard genome sequencing and annotation.</title>
        <authorList>
            <consortium name="The Broad Institute Genomics Platform"/>
            <consortium name="The Broad Institute Genome Sequencing Center for Infectious Disease"/>
            <person name="Wu L."/>
            <person name="Ma J."/>
        </authorList>
    </citation>
    <scope>NUCLEOTIDE SEQUENCE [LARGE SCALE GENOMIC DNA]</scope>
    <source>
        <strain evidence="3">CCM 7756</strain>
    </source>
</reference>
<evidence type="ECO:0000259" key="1">
    <source>
        <dbReference type="Pfam" id="PF00485"/>
    </source>
</evidence>
<sequence length="213" mass="24994">MNQLIKNILLFIENREDTTIRICGHGASGKTTFAEKLCAHFTDVPHNLLSTDPYIIPSHYRQYTFTNDSREDSDRFNPVTACMAAADELSSLERDIRMLKEGINFLTIDVPWQPAHRMYQDRKIHIVEGMSATFLPPSLFDLSVYIYTDSDTELNRRLYRDVELRGKDRQLLLDSHTFRRRQYDLHMHEERKHFDVVIDDSNSAFNIIKSPFH</sequence>
<dbReference type="RefSeq" id="WP_380652439.1">
    <property type="nucleotide sequence ID" value="NZ_JBHRVQ010000001.1"/>
</dbReference>
<dbReference type="SUPFAM" id="SSF52540">
    <property type="entry name" value="P-loop containing nucleoside triphosphate hydrolases"/>
    <property type="match status" value="1"/>
</dbReference>
<organism evidence="2 3">
    <name type="scientific">Salinicoccus sesuvii</name>
    <dbReference type="NCBI Taxonomy" id="868281"/>
    <lineage>
        <taxon>Bacteria</taxon>
        <taxon>Bacillati</taxon>
        <taxon>Bacillota</taxon>
        <taxon>Bacilli</taxon>
        <taxon>Bacillales</taxon>
        <taxon>Staphylococcaceae</taxon>
        <taxon>Salinicoccus</taxon>
    </lineage>
</organism>
<protein>
    <submittedName>
        <fullName evidence="2">Phosphoribulokinase</fullName>
    </submittedName>
</protein>
<keyword evidence="3" id="KW-1185">Reference proteome</keyword>
<feature type="domain" description="Phosphoribulokinase/uridine kinase" evidence="1">
    <location>
        <begin position="20"/>
        <end position="199"/>
    </location>
</feature>
<dbReference type="InterPro" id="IPR006083">
    <property type="entry name" value="PRK/URK"/>
</dbReference>
<dbReference type="PANTHER" id="PTHR10285">
    <property type="entry name" value="URIDINE KINASE"/>
    <property type="match status" value="1"/>
</dbReference>
<name>A0ABV7N447_9STAP</name>
<evidence type="ECO:0000313" key="2">
    <source>
        <dbReference type="EMBL" id="MFC3387861.1"/>
    </source>
</evidence>
<dbReference type="Gene3D" id="3.40.50.300">
    <property type="entry name" value="P-loop containing nucleotide triphosphate hydrolases"/>
    <property type="match status" value="1"/>
</dbReference>